<dbReference type="GO" id="GO:0006396">
    <property type="term" value="P:RNA processing"/>
    <property type="evidence" value="ECO:0007669"/>
    <property type="project" value="InterPro"/>
</dbReference>
<protein>
    <submittedName>
        <fullName evidence="4">tRNA/rRNA methyltransferase (SpoU)</fullName>
    </submittedName>
</protein>
<dbReference type="AlphaFoldDB" id="A0A0G1VLC9"/>
<dbReference type="Proteomes" id="UP000034589">
    <property type="component" value="Unassembled WGS sequence"/>
</dbReference>
<keyword evidence="1 4" id="KW-0489">Methyltransferase</keyword>
<accession>A0A0G1VLC9</accession>
<gene>
    <name evidence="4" type="ORF">UY39_C0016G0009</name>
</gene>
<dbReference type="Pfam" id="PF00588">
    <property type="entry name" value="SpoU_methylase"/>
    <property type="match status" value="1"/>
</dbReference>
<reference evidence="4 5" key="1">
    <citation type="journal article" date="2015" name="Nature">
        <title>rRNA introns, odd ribosomes, and small enigmatic genomes across a large radiation of phyla.</title>
        <authorList>
            <person name="Brown C.T."/>
            <person name="Hug L.A."/>
            <person name="Thomas B.C."/>
            <person name="Sharon I."/>
            <person name="Castelle C.J."/>
            <person name="Singh A."/>
            <person name="Wilkins M.J."/>
            <person name="Williams K.H."/>
            <person name="Banfield J.F."/>
        </authorList>
    </citation>
    <scope>NUCLEOTIDE SEQUENCE [LARGE SCALE GENOMIC DNA]</scope>
</reference>
<dbReference type="PANTHER" id="PTHR46429:SF1">
    <property type="entry name" value="23S RRNA (GUANOSINE-2'-O-)-METHYLTRANSFERASE RLMB"/>
    <property type="match status" value="1"/>
</dbReference>
<feature type="domain" description="tRNA/rRNA methyltransferase SpoU type" evidence="3">
    <location>
        <begin position="5"/>
        <end position="137"/>
    </location>
</feature>
<dbReference type="GO" id="GO:0032259">
    <property type="term" value="P:methylation"/>
    <property type="evidence" value="ECO:0007669"/>
    <property type="project" value="UniProtKB-KW"/>
</dbReference>
<dbReference type="GO" id="GO:0005829">
    <property type="term" value="C:cytosol"/>
    <property type="evidence" value="ECO:0007669"/>
    <property type="project" value="TreeGrafter"/>
</dbReference>
<dbReference type="SUPFAM" id="SSF75217">
    <property type="entry name" value="alpha/beta knot"/>
    <property type="match status" value="1"/>
</dbReference>
<dbReference type="Gene3D" id="3.40.1280.10">
    <property type="match status" value="1"/>
</dbReference>
<name>A0A0G1VLC9_9BACT</name>
<evidence type="ECO:0000313" key="4">
    <source>
        <dbReference type="EMBL" id="KKW07288.1"/>
    </source>
</evidence>
<dbReference type="InterPro" id="IPR001537">
    <property type="entry name" value="SpoU_MeTrfase"/>
</dbReference>
<dbReference type="InterPro" id="IPR029026">
    <property type="entry name" value="tRNA_m1G_MTases_N"/>
</dbReference>
<evidence type="ECO:0000256" key="2">
    <source>
        <dbReference type="ARBA" id="ARBA00022679"/>
    </source>
</evidence>
<proteinExistence type="predicted"/>
<dbReference type="PANTHER" id="PTHR46429">
    <property type="entry name" value="23S RRNA (GUANOSINE-2'-O-)-METHYLTRANSFERASE RLMB"/>
    <property type="match status" value="1"/>
</dbReference>
<dbReference type="InterPro" id="IPR029028">
    <property type="entry name" value="Alpha/beta_knot_MTases"/>
</dbReference>
<evidence type="ECO:0000259" key="3">
    <source>
        <dbReference type="Pfam" id="PF00588"/>
    </source>
</evidence>
<comment type="caution">
    <text evidence="4">The sequence shown here is derived from an EMBL/GenBank/DDBJ whole genome shotgun (WGS) entry which is preliminary data.</text>
</comment>
<sequence>MEHSIAVLLHNIRSAHNVGSIFRTSDAVGVGKVYLTGYTPKPIDRFGRVQKELAKTALGAEVSIPWEHATSPITFIARLRKEGWLVVGVEQKTYAYDYRTFMLKGPTLFVFGNEVRGLSRSLCATCDAFIEIPMRGAMIRHANHPRRTRLGKESLNVSVAAGIVLFGVISGQRF</sequence>
<dbReference type="GO" id="GO:0003723">
    <property type="term" value="F:RNA binding"/>
    <property type="evidence" value="ECO:0007669"/>
    <property type="project" value="InterPro"/>
</dbReference>
<evidence type="ECO:0000313" key="5">
    <source>
        <dbReference type="Proteomes" id="UP000034589"/>
    </source>
</evidence>
<dbReference type="InterPro" id="IPR004441">
    <property type="entry name" value="rRNA_MeTrfase_TrmH"/>
</dbReference>
<evidence type="ECO:0000256" key="1">
    <source>
        <dbReference type="ARBA" id="ARBA00022603"/>
    </source>
</evidence>
<keyword evidence="2 4" id="KW-0808">Transferase</keyword>
<organism evidence="4 5">
    <name type="scientific">Candidatus Kaiserbacteria bacterium GW2011_GWC2_49_12</name>
    <dbReference type="NCBI Taxonomy" id="1618675"/>
    <lineage>
        <taxon>Bacteria</taxon>
        <taxon>Candidatus Kaiseribacteriota</taxon>
    </lineage>
</organism>
<dbReference type="GO" id="GO:0008173">
    <property type="term" value="F:RNA methyltransferase activity"/>
    <property type="evidence" value="ECO:0007669"/>
    <property type="project" value="InterPro"/>
</dbReference>
<dbReference type="EMBL" id="LCPV01000016">
    <property type="protein sequence ID" value="KKW07288.1"/>
    <property type="molecule type" value="Genomic_DNA"/>
</dbReference>